<evidence type="ECO:0000259" key="1">
    <source>
        <dbReference type="SMART" id="SM00256"/>
    </source>
</evidence>
<dbReference type="SUPFAM" id="SSF117281">
    <property type="entry name" value="Kelch motif"/>
    <property type="match status" value="1"/>
</dbReference>
<dbReference type="Pfam" id="PF00646">
    <property type="entry name" value="F-box"/>
    <property type="match status" value="1"/>
</dbReference>
<dbReference type="PANTHER" id="PTHR46407:SF6">
    <property type="entry name" value="F-BOX DOMAIN-CONTAINING PROTEIN"/>
    <property type="match status" value="1"/>
</dbReference>
<dbReference type="AlphaFoldDB" id="A0AAP0NHU9"/>
<gene>
    <name evidence="2" type="ORF">L1049_018035</name>
</gene>
<sequence>MELFPGLPEELGLECLTRLPYTAHPVASRACRRWRDLLQSQEFYYLRNQCGYTHKVACLVQALPGPVVSDERKLGGSPSFGITVFDPVSGIWERVDPVPKFPDGLPLFCQLSSCEGKLVVMGGWHPVTYEPVKDVFVYDFTTRRWRQGKEMPSKRTFFAIGALEDRIYVAGGHDENKNALKSAWAYDLRRDEWSELPRMSQERDECEGVVIGNEFWVVGGYRTESQGMFEGSAESYELGTGQWKRVEAVWEAGRCPRSSVGGVGKDGKLVYWAESDTAVRVGACGVMLGHRTLVSGSPYQGAPQGFFLVQMREGQVGKLEKIDVPDHFSGLCSIRLLCGDLIATVINSNFVRGIKSWLQGSGN</sequence>
<dbReference type="InterPro" id="IPR006652">
    <property type="entry name" value="Kelch_1"/>
</dbReference>
<evidence type="ECO:0000313" key="3">
    <source>
        <dbReference type="Proteomes" id="UP001415857"/>
    </source>
</evidence>
<accession>A0AAP0NHU9</accession>
<dbReference type="GO" id="GO:2000762">
    <property type="term" value="P:regulation of phenylpropanoid metabolic process"/>
    <property type="evidence" value="ECO:0007669"/>
    <property type="project" value="InterPro"/>
</dbReference>
<dbReference type="PANTHER" id="PTHR46407">
    <property type="entry name" value="OS02G0208700 PROTEIN"/>
    <property type="match status" value="1"/>
</dbReference>
<dbReference type="Proteomes" id="UP001415857">
    <property type="component" value="Unassembled WGS sequence"/>
</dbReference>
<proteinExistence type="predicted"/>
<feature type="domain" description="F-box" evidence="1">
    <location>
        <begin position="7"/>
        <end position="47"/>
    </location>
</feature>
<dbReference type="EMBL" id="JBBPBK010000012">
    <property type="protein sequence ID" value="KAK9273228.1"/>
    <property type="molecule type" value="Genomic_DNA"/>
</dbReference>
<dbReference type="Pfam" id="PF24681">
    <property type="entry name" value="Kelch_KLHDC2_KLHL20_DRC7"/>
    <property type="match status" value="1"/>
</dbReference>
<dbReference type="SMART" id="SM00612">
    <property type="entry name" value="Kelch"/>
    <property type="match status" value="2"/>
</dbReference>
<organism evidence="2 3">
    <name type="scientific">Liquidambar formosana</name>
    <name type="common">Formosan gum</name>
    <dbReference type="NCBI Taxonomy" id="63359"/>
    <lineage>
        <taxon>Eukaryota</taxon>
        <taxon>Viridiplantae</taxon>
        <taxon>Streptophyta</taxon>
        <taxon>Embryophyta</taxon>
        <taxon>Tracheophyta</taxon>
        <taxon>Spermatophyta</taxon>
        <taxon>Magnoliopsida</taxon>
        <taxon>eudicotyledons</taxon>
        <taxon>Gunneridae</taxon>
        <taxon>Pentapetalae</taxon>
        <taxon>Saxifragales</taxon>
        <taxon>Altingiaceae</taxon>
        <taxon>Liquidambar</taxon>
    </lineage>
</organism>
<evidence type="ECO:0000313" key="2">
    <source>
        <dbReference type="EMBL" id="KAK9273228.1"/>
    </source>
</evidence>
<dbReference type="InterPro" id="IPR015915">
    <property type="entry name" value="Kelch-typ_b-propeller"/>
</dbReference>
<keyword evidence="3" id="KW-1185">Reference proteome</keyword>
<protein>
    <recommendedName>
        <fullName evidence="1">F-box domain-containing protein</fullName>
    </recommendedName>
</protein>
<dbReference type="SUPFAM" id="SSF81383">
    <property type="entry name" value="F-box domain"/>
    <property type="match status" value="1"/>
</dbReference>
<dbReference type="CDD" id="cd22152">
    <property type="entry name" value="F-box_AtAFR-like"/>
    <property type="match status" value="1"/>
</dbReference>
<reference evidence="2 3" key="1">
    <citation type="journal article" date="2024" name="Plant J.">
        <title>Genome sequences and population genomics reveal climatic adaptation and genomic divergence between two closely related sweetgum species.</title>
        <authorList>
            <person name="Xu W.Q."/>
            <person name="Ren C.Q."/>
            <person name="Zhang X.Y."/>
            <person name="Comes H.P."/>
            <person name="Liu X.H."/>
            <person name="Li Y.G."/>
            <person name="Kettle C.J."/>
            <person name="Jalonen R."/>
            <person name="Gaisberger H."/>
            <person name="Ma Y.Z."/>
            <person name="Qiu Y.X."/>
        </authorList>
    </citation>
    <scope>NUCLEOTIDE SEQUENCE [LARGE SCALE GENOMIC DNA]</scope>
    <source>
        <strain evidence="2">Hangzhou</strain>
    </source>
</reference>
<dbReference type="InterPro" id="IPR001810">
    <property type="entry name" value="F-box_dom"/>
</dbReference>
<dbReference type="Gene3D" id="2.120.10.80">
    <property type="entry name" value="Kelch-type beta propeller"/>
    <property type="match status" value="1"/>
</dbReference>
<dbReference type="InterPro" id="IPR044595">
    <property type="entry name" value="KMD1-4"/>
</dbReference>
<dbReference type="InterPro" id="IPR036047">
    <property type="entry name" value="F-box-like_dom_sf"/>
</dbReference>
<dbReference type="SMART" id="SM00256">
    <property type="entry name" value="FBOX"/>
    <property type="match status" value="1"/>
</dbReference>
<comment type="caution">
    <text evidence="2">The sequence shown here is derived from an EMBL/GenBank/DDBJ whole genome shotgun (WGS) entry which is preliminary data.</text>
</comment>
<name>A0AAP0NHU9_LIQFO</name>
<dbReference type="GO" id="GO:0080037">
    <property type="term" value="P:negative regulation of cytokinin-activated signaling pathway"/>
    <property type="evidence" value="ECO:0007669"/>
    <property type="project" value="InterPro"/>
</dbReference>